<dbReference type="PANTHER" id="PTHR43096:SF48">
    <property type="entry name" value="CHAPERONE PROTEIN DNAJ"/>
    <property type="match status" value="1"/>
</dbReference>
<dbReference type="InterPro" id="IPR008971">
    <property type="entry name" value="HSP40/DnaJ_pept-bd"/>
</dbReference>
<dbReference type="SUPFAM" id="SSF46565">
    <property type="entry name" value="Chaperone J-domain"/>
    <property type="match status" value="1"/>
</dbReference>
<feature type="domain" description="J" evidence="12">
    <location>
        <begin position="7"/>
        <end position="72"/>
    </location>
</feature>
<dbReference type="NCBIfam" id="NF008035">
    <property type="entry name" value="PRK10767.1"/>
    <property type="match status" value="1"/>
</dbReference>
<evidence type="ECO:0000256" key="10">
    <source>
        <dbReference type="PROSITE-ProRule" id="PRU00546"/>
    </source>
</evidence>
<feature type="binding site" evidence="9">
    <location>
        <position position="197"/>
    </location>
    <ligand>
        <name>Zn(2+)</name>
        <dbReference type="ChEBI" id="CHEBI:29105"/>
        <label>2</label>
    </ligand>
</feature>
<dbReference type="SMART" id="SM00271">
    <property type="entry name" value="DnaJ"/>
    <property type="match status" value="1"/>
</dbReference>
<gene>
    <name evidence="9" type="primary">dnaJ</name>
    <name evidence="14" type="ORF">EV212_10290</name>
</gene>
<feature type="binding site" evidence="9">
    <location>
        <position position="174"/>
    </location>
    <ligand>
        <name>Zn(2+)</name>
        <dbReference type="ChEBI" id="CHEBI:29105"/>
        <label>2</label>
    </ligand>
</feature>
<evidence type="ECO:0000256" key="8">
    <source>
        <dbReference type="ARBA" id="ARBA00023186"/>
    </source>
</evidence>
<evidence type="ECO:0000256" key="7">
    <source>
        <dbReference type="ARBA" id="ARBA00023016"/>
    </source>
</evidence>
<feature type="binding site" evidence="9">
    <location>
        <position position="200"/>
    </location>
    <ligand>
        <name>Zn(2+)</name>
        <dbReference type="ChEBI" id="CHEBI:29105"/>
        <label>2</label>
    </ligand>
</feature>
<dbReference type="Pfam" id="PF00226">
    <property type="entry name" value="DnaJ"/>
    <property type="match status" value="1"/>
</dbReference>
<keyword evidence="7 9" id="KW-0346">Stress response</keyword>
<feature type="binding site" evidence="9">
    <location>
        <position position="171"/>
    </location>
    <ligand>
        <name>Zn(2+)</name>
        <dbReference type="ChEBI" id="CHEBI:29105"/>
        <label>2</label>
    </ligand>
</feature>
<keyword evidence="6 9" id="KW-0862">Zinc</keyword>
<dbReference type="InterPro" id="IPR002939">
    <property type="entry name" value="DnaJ_C"/>
</dbReference>
<keyword evidence="1 9" id="KW-0963">Cytoplasm</keyword>
<dbReference type="GO" id="GO:0042026">
    <property type="term" value="P:protein refolding"/>
    <property type="evidence" value="ECO:0007669"/>
    <property type="project" value="TreeGrafter"/>
</dbReference>
<evidence type="ECO:0000256" key="5">
    <source>
        <dbReference type="ARBA" id="ARBA00022771"/>
    </source>
</evidence>
<keyword evidence="4 9" id="KW-0677">Repeat</keyword>
<dbReference type="Pfam" id="PF00684">
    <property type="entry name" value="DnaJ_CXXCXGXG"/>
    <property type="match status" value="1"/>
</dbReference>
<evidence type="ECO:0000256" key="4">
    <source>
        <dbReference type="ARBA" id="ARBA00022737"/>
    </source>
</evidence>
<comment type="similarity">
    <text evidence="9">Belongs to the DnaJ family.</text>
</comment>
<organism evidence="14 15">
    <name type="scientific">Frisingicoccus caecimuris</name>
    <dbReference type="NCBI Taxonomy" id="1796636"/>
    <lineage>
        <taxon>Bacteria</taxon>
        <taxon>Bacillati</taxon>
        <taxon>Bacillota</taxon>
        <taxon>Clostridia</taxon>
        <taxon>Lachnospirales</taxon>
        <taxon>Lachnospiraceae</taxon>
        <taxon>Frisingicoccus</taxon>
    </lineage>
</organism>
<evidence type="ECO:0000313" key="15">
    <source>
        <dbReference type="Proteomes" id="UP000295711"/>
    </source>
</evidence>
<dbReference type="OrthoDB" id="9779889at2"/>
<keyword evidence="2 9" id="KW-0235">DNA replication</keyword>
<dbReference type="HAMAP" id="MF_01152">
    <property type="entry name" value="DnaJ"/>
    <property type="match status" value="1"/>
</dbReference>
<dbReference type="GO" id="GO:0008270">
    <property type="term" value="F:zinc ion binding"/>
    <property type="evidence" value="ECO:0007669"/>
    <property type="project" value="UniProtKB-UniRule"/>
</dbReference>
<sequence length="403" mass="44185">MAETKRDYYEVLGVSKSATDDELKKAYRKLAKKYHPDTNPGDKEAEAKFKEASEAYAVLSDAEKRRQYDQFGHAAFEQGGGAGGFGGFDFNAADMGDIFGDIFGDFFGGGRSSRGGSYNGPMQGANVRINVRISFMEAVFGVDKKFEMNLKDECPHCHGTGAKPGTQPQTCSKCGGKGQVVYTQQSLFGMVRNVQTCPDCHGSGKIIKDKCTDCGGTGYIRNKKTIEVSIPAGIDSGQSVRIRGKGEPGTNGGARGDLLVNVTVDRHPIFRRQEYDIYSTMPISFVQAALGGEITIKTVDGDVTQTIKPGTQTDTRIRLKGKGVPTIRNKNIRGDHYVTLVVQVPEKLNNEQKELLRRFDDSLKGIRPQESKSEKAEEPKGKEGKKKKSFMDKVKEAFDDLDE</sequence>
<feature type="compositionally biased region" description="Basic and acidic residues" evidence="11">
    <location>
        <begin position="359"/>
        <end position="382"/>
    </location>
</feature>
<evidence type="ECO:0000256" key="11">
    <source>
        <dbReference type="SAM" id="MobiDB-lite"/>
    </source>
</evidence>
<feature type="zinc finger region" description="CR-type" evidence="10">
    <location>
        <begin position="141"/>
        <end position="223"/>
    </location>
</feature>
<dbReference type="InterPro" id="IPR012724">
    <property type="entry name" value="DnaJ"/>
</dbReference>
<reference evidence="14 15" key="1">
    <citation type="submission" date="2019-03" db="EMBL/GenBank/DDBJ databases">
        <title>Genomic Encyclopedia of Type Strains, Phase IV (KMG-IV): sequencing the most valuable type-strain genomes for metagenomic binning, comparative biology and taxonomic classification.</title>
        <authorList>
            <person name="Goeker M."/>
        </authorList>
    </citation>
    <scope>NUCLEOTIDE SEQUENCE [LARGE SCALE GENOMIC DNA]</scope>
    <source>
        <strain evidence="14 15">DSM 28559</strain>
    </source>
</reference>
<evidence type="ECO:0000256" key="9">
    <source>
        <dbReference type="HAMAP-Rule" id="MF_01152"/>
    </source>
</evidence>
<evidence type="ECO:0000256" key="1">
    <source>
        <dbReference type="ARBA" id="ARBA00022490"/>
    </source>
</evidence>
<feature type="domain" description="CR-type" evidence="13">
    <location>
        <begin position="141"/>
        <end position="223"/>
    </location>
</feature>
<evidence type="ECO:0000259" key="12">
    <source>
        <dbReference type="PROSITE" id="PS50076"/>
    </source>
</evidence>
<dbReference type="PROSITE" id="PS51188">
    <property type="entry name" value="ZF_CR"/>
    <property type="match status" value="1"/>
</dbReference>
<protein>
    <recommendedName>
        <fullName evidence="9">Chaperone protein DnaJ</fullName>
    </recommendedName>
</protein>
<dbReference type="GO" id="GO:0051082">
    <property type="term" value="F:unfolded protein binding"/>
    <property type="evidence" value="ECO:0007669"/>
    <property type="project" value="UniProtKB-UniRule"/>
</dbReference>
<dbReference type="SUPFAM" id="SSF57938">
    <property type="entry name" value="DnaJ/Hsp40 cysteine-rich domain"/>
    <property type="match status" value="1"/>
</dbReference>
<feature type="binding site" evidence="9">
    <location>
        <position position="157"/>
    </location>
    <ligand>
        <name>Zn(2+)</name>
        <dbReference type="ChEBI" id="CHEBI:29105"/>
        <label>1</label>
    </ligand>
</feature>
<proteinExistence type="inferred from homology"/>
<keyword evidence="15" id="KW-1185">Reference proteome</keyword>
<accession>A0A4R2LJT4</accession>
<dbReference type="Proteomes" id="UP000295711">
    <property type="component" value="Unassembled WGS sequence"/>
</dbReference>
<dbReference type="InterPro" id="IPR036869">
    <property type="entry name" value="J_dom_sf"/>
</dbReference>
<dbReference type="CDD" id="cd10719">
    <property type="entry name" value="DnaJ_zf"/>
    <property type="match status" value="1"/>
</dbReference>
<dbReference type="InterPro" id="IPR018253">
    <property type="entry name" value="DnaJ_domain_CS"/>
</dbReference>
<dbReference type="InterPro" id="IPR001305">
    <property type="entry name" value="HSP_DnaJ_Cys-rich_dom"/>
</dbReference>
<feature type="binding site" evidence="9">
    <location>
        <position position="214"/>
    </location>
    <ligand>
        <name>Zn(2+)</name>
        <dbReference type="ChEBI" id="CHEBI:29105"/>
        <label>1</label>
    </ligand>
</feature>
<evidence type="ECO:0000256" key="3">
    <source>
        <dbReference type="ARBA" id="ARBA00022723"/>
    </source>
</evidence>
<dbReference type="PROSITE" id="PS00636">
    <property type="entry name" value="DNAJ_1"/>
    <property type="match status" value="1"/>
</dbReference>
<feature type="binding site" evidence="9">
    <location>
        <position position="154"/>
    </location>
    <ligand>
        <name>Zn(2+)</name>
        <dbReference type="ChEBI" id="CHEBI:29105"/>
        <label>1</label>
    </ligand>
</feature>
<feature type="repeat" description="CXXCXGXG motif" evidence="9">
    <location>
        <begin position="211"/>
        <end position="218"/>
    </location>
</feature>
<evidence type="ECO:0000256" key="6">
    <source>
        <dbReference type="ARBA" id="ARBA00022833"/>
    </source>
</evidence>
<dbReference type="GO" id="GO:0006260">
    <property type="term" value="P:DNA replication"/>
    <property type="evidence" value="ECO:0007669"/>
    <property type="project" value="UniProtKB-KW"/>
</dbReference>
<evidence type="ECO:0000256" key="2">
    <source>
        <dbReference type="ARBA" id="ARBA00022705"/>
    </source>
</evidence>
<comment type="caution">
    <text evidence="14">The sequence shown here is derived from an EMBL/GenBank/DDBJ whole genome shotgun (WGS) entry which is preliminary data.</text>
</comment>
<evidence type="ECO:0000313" key="14">
    <source>
        <dbReference type="EMBL" id="TCO85775.1"/>
    </source>
</evidence>
<evidence type="ECO:0000259" key="13">
    <source>
        <dbReference type="PROSITE" id="PS51188"/>
    </source>
</evidence>
<keyword evidence="5 9" id="KW-0863">Zinc-finger</keyword>
<dbReference type="Pfam" id="PF01556">
    <property type="entry name" value="DnaJ_C"/>
    <property type="match status" value="1"/>
</dbReference>
<dbReference type="GO" id="GO:0005524">
    <property type="term" value="F:ATP binding"/>
    <property type="evidence" value="ECO:0007669"/>
    <property type="project" value="InterPro"/>
</dbReference>
<dbReference type="NCBIfam" id="TIGR02349">
    <property type="entry name" value="DnaJ_bact"/>
    <property type="match status" value="1"/>
</dbReference>
<dbReference type="AlphaFoldDB" id="A0A4R2LJT4"/>
<comment type="domain">
    <text evidence="9">The J domain is necessary and sufficient to stimulate DnaK ATPase activity. Zinc center 1 plays an important role in the autonomous, DnaK-independent chaperone activity of DnaJ. Zinc center 2 is essential for interaction with DnaK and for DnaJ activity.</text>
</comment>
<dbReference type="Gene3D" id="6.20.20.10">
    <property type="match status" value="2"/>
</dbReference>
<dbReference type="GO" id="GO:0009408">
    <property type="term" value="P:response to heat"/>
    <property type="evidence" value="ECO:0007669"/>
    <property type="project" value="InterPro"/>
</dbReference>
<dbReference type="InterPro" id="IPR036410">
    <property type="entry name" value="HSP_DnaJ_Cys-rich_dom_sf"/>
</dbReference>
<dbReference type="PRINTS" id="PR00625">
    <property type="entry name" value="JDOMAIN"/>
</dbReference>
<comment type="cofactor">
    <cofactor evidence="9">
        <name>Zn(2+)</name>
        <dbReference type="ChEBI" id="CHEBI:29105"/>
    </cofactor>
    <text evidence="9">Binds 2 Zn(2+) ions per monomer.</text>
</comment>
<feature type="compositionally biased region" description="Basic and acidic residues" evidence="11">
    <location>
        <begin position="389"/>
        <end position="403"/>
    </location>
</feature>
<feature type="region of interest" description="Disordered" evidence="11">
    <location>
        <begin position="359"/>
        <end position="403"/>
    </location>
</feature>
<feature type="repeat" description="CXXCXGXG motif" evidence="9">
    <location>
        <begin position="171"/>
        <end position="178"/>
    </location>
</feature>
<dbReference type="InterPro" id="IPR001623">
    <property type="entry name" value="DnaJ_domain"/>
</dbReference>
<feature type="repeat" description="CXXCXGXG motif" evidence="9">
    <location>
        <begin position="154"/>
        <end position="161"/>
    </location>
</feature>
<dbReference type="FunFam" id="2.60.260.20:FF:000005">
    <property type="entry name" value="Chaperone protein dnaJ 1, mitochondrial"/>
    <property type="match status" value="1"/>
</dbReference>
<dbReference type="EMBL" id="SLXA01000002">
    <property type="protein sequence ID" value="TCO85775.1"/>
    <property type="molecule type" value="Genomic_DNA"/>
</dbReference>
<dbReference type="GO" id="GO:0031072">
    <property type="term" value="F:heat shock protein binding"/>
    <property type="evidence" value="ECO:0007669"/>
    <property type="project" value="InterPro"/>
</dbReference>
<feature type="binding site" evidence="9">
    <location>
        <position position="211"/>
    </location>
    <ligand>
        <name>Zn(2+)</name>
        <dbReference type="ChEBI" id="CHEBI:29105"/>
        <label>1</label>
    </ligand>
</feature>
<dbReference type="PANTHER" id="PTHR43096">
    <property type="entry name" value="DNAJ HOMOLOG 1, MITOCHONDRIAL-RELATED"/>
    <property type="match status" value="1"/>
</dbReference>
<keyword evidence="8 9" id="KW-0143">Chaperone</keyword>
<feature type="repeat" description="CXXCXGXG motif" evidence="9">
    <location>
        <begin position="197"/>
        <end position="204"/>
    </location>
</feature>
<comment type="function">
    <text evidence="9">Participates actively in the response to hyperosmotic and heat shock by preventing the aggregation of stress-denatured proteins and by disaggregating proteins, also in an autonomous, DnaK-independent fashion. Unfolded proteins bind initially to DnaJ; upon interaction with the DnaJ-bound protein, DnaK hydrolyzes its bound ATP, resulting in the formation of a stable complex. GrpE releases ADP from DnaK; ATP binding to DnaK triggers the release of the substrate protein, thus completing the reaction cycle. Several rounds of ATP-dependent interactions between DnaJ, DnaK and GrpE are required for fully efficient folding. Also involved, together with DnaK and GrpE, in the DNA replication of plasmids through activation of initiation proteins.</text>
</comment>
<comment type="subunit">
    <text evidence="9">Homodimer.</text>
</comment>
<comment type="subcellular location">
    <subcellularLocation>
        <location evidence="9">Cytoplasm</location>
    </subcellularLocation>
</comment>
<name>A0A4R2LJT4_9FIRM</name>
<dbReference type="Gene3D" id="1.10.287.110">
    <property type="entry name" value="DnaJ domain"/>
    <property type="match status" value="1"/>
</dbReference>
<dbReference type="PROSITE" id="PS50076">
    <property type="entry name" value="DNAJ_2"/>
    <property type="match status" value="1"/>
</dbReference>
<dbReference type="GO" id="GO:0005737">
    <property type="term" value="C:cytoplasm"/>
    <property type="evidence" value="ECO:0007669"/>
    <property type="project" value="UniProtKB-SubCell"/>
</dbReference>
<dbReference type="Gene3D" id="2.60.260.20">
    <property type="entry name" value="Urease metallochaperone UreE, N-terminal domain"/>
    <property type="match status" value="2"/>
</dbReference>
<keyword evidence="3 9" id="KW-0479">Metal-binding</keyword>
<dbReference type="CDD" id="cd06257">
    <property type="entry name" value="DnaJ"/>
    <property type="match status" value="1"/>
</dbReference>
<dbReference type="SUPFAM" id="SSF49493">
    <property type="entry name" value="HSP40/DnaJ peptide-binding domain"/>
    <property type="match status" value="2"/>
</dbReference>
<dbReference type="FunFam" id="1.10.287.110:FF:000034">
    <property type="entry name" value="Chaperone protein DnaJ"/>
    <property type="match status" value="1"/>
</dbReference>
<dbReference type="CDD" id="cd10747">
    <property type="entry name" value="DnaJ_C"/>
    <property type="match status" value="1"/>
</dbReference>
<dbReference type="RefSeq" id="WP_132088540.1">
    <property type="nucleotide sequence ID" value="NZ_JANKAQ010000001.1"/>
</dbReference>